<dbReference type="Pfam" id="PF20066">
    <property type="entry name" value="Glyoxalase_8"/>
    <property type="match status" value="1"/>
</dbReference>
<dbReference type="InterPro" id="IPR029068">
    <property type="entry name" value="Glyas_Bleomycin-R_OHBP_Dase"/>
</dbReference>
<sequence length="176" mass="20122">MFSIEQAKLMATKLRNSLESRNVTLPHSSALEIVAQQLGYKDWNTAAARLDPPAAPAAVSFEKSIPILRMFDERKAREFYVDFLAFSVEFEHRFAPDLPLYLGIGRNGLQIHLSEHHGDASPGATIFIPMRNIELFRDELRHKNYGYGRPEIVHQAWGKTLEVHDPFGNRLRFCES</sequence>
<dbReference type="Gene3D" id="3.10.180.10">
    <property type="entry name" value="2,3-Dihydroxybiphenyl 1,2-Dioxygenase, domain 1"/>
    <property type="match status" value="1"/>
</dbReference>
<dbReference type="EMBL" id="LR134253">
    <property type="protein sequence ID" value="VED51798.1"/>
    <property type="molecule type" value="Genomic_DNA"/>
</dbReference>
<dbReference type="Proteomes" id="UP000267630">
    <property type="component" value="Chromosome 3"/>
</dbReference>
<evidence type="ECO:0000313" key="4">
    <source>
        <dbReference type="EMBL" id="VFS70212.1"/>
    </source>
</evidence>
<dbReference type="SUPFAM" id="SSF54593">
    <property type="entry name" value="Glyoxalase/Bleomycin resistance protein/Dihydroxybiphenyl dioxygenase"/>
    <property type="match status" value="1"/>
</dbReference>
<dbReference type="InterPro" id="IPR000335">
    <property type="entry name" value="Bleomycin-R"/>
</dbReference>
<accession>A0A3N2DU95</accession>
<dbReference type="GO" id="GO:0046677">
    <property type="term" value="P:response to antibiotic"/>
    <property type="evidence" value="ECO:0007669"/>
    <property type="project" value="UniProtKB-KW"/>
</dbReference>
<evidence type="ECO:0000256" key="1">
    <source>
        <dbReference type="ARBA" id="ARBA00023251"/>
    </source>
</evidence>
<evidence type="ECO:0000259" key="2">
    <source>
        <dbReference type="Pfam" id="PF20066"/>
    </source>
</evidence>
<keyword evidence="1" id="KW-0046">Antibiotic resistance</keyword>
<dbReference type="EMBL" id="CAADJG010000002">
    <property type="protein sequence ID" value="VFS70212.1"/>
    <property type="molecule type" value="Genomic_DNA"/>
</dbReference>
<feature type="domain" description="Glyoxalase-related protein" evidence="2">
    <location>
        <begin position="3"/>
        <end position="54"/>
    </location>
</feature>
<gene>
    <name evidence="4" type="ORF">NCTC13038_02022</name>
    <name evidence="3" type="ORF">NCTC9997_03966</name>
</gene>
<dbReference type="AlphaFoldDB" id="A0A3N2DU95"/>
<keyword evidence="5" id="KW-1185">Reference proteome</keyword>
<dbReference type="RefSeq" id="WP_123707469.1">
    <property type="nucleotide sequence ID" value="NZ_JBFPGC010000008.1"/>
</dbReference>
<dbReference type="Proteomes" id="UP000332594">
    <property type="component" value="Unassembled WGS sequence"/>
</dbReference>
<organism evidence="3 5">
    <name type="scientific">Raoultella terrigena</name>
    <name type="common">Klebsiella terrigena</name>
    <dbReference type="NCBI Taxonomy" id="577"/>
    <lineage>
        <taxon>Bacteria</taxon>
        <taxon>Pseudomonadati</taxon>
        <taxon>Pseudomonadota</taxon>
        <taxon>Gammaproteobacteria</taxon>
        <taxon>Enterobacterales</taxon>
        <taxon>Enterobacteriaceae</taxon>
        <taxon>Klebsiella/Raoultella group</taxon>
        <taxon>Raoultella</taxon>
    </lineage>
</organism>
<evidence type="ECO:0000313" key="6">
    <source>
        <dbReference type="Proteomes" id="UP000332594"/>
    </source>
</evidence>
<dbReference type="InterPro" id="IPR045517">
    <property type="entry name" value="Glyoxalase_8"/>
</dbReference>
<name>A0A3N2DU95_RAOTE</name>
<protein>
    <submittedName>
        <fullName evidence="3 4">Glyoxalase</fullName>
    </submittedName>
</protein>
<dbReference type="CDD" id="cd08349">
    <property type="entry name" value="BLMA_like"/>
    <property type="match status" value="1"/>
</dbReference>
<reference evidence="3 5" key="1">
    <citation type="submission" date="2018-12" db="EMBL/GenBank/DDBJ databases">
        <authorList>
            <consortium name="Pathogen Informatics"/>
        </authorList>
    </citation>
    <scope>NUCLEOTIDE SEQUENCE [LARGE SCALE GENOMIC DNA]</scope>
    <source>
        <strain evidence="4 6">NCTC13038</strain>
        <strain evidence="3 5">NCTC9997</strain>
    </source>
</reference>
<evidence type="ECO:0000313" key="5">
    <source>
        <dbReference type="Proteomes" id="UP000267630"/>
    </source>
</evidence>
<evidence type="ECO:0000313" key="3">
    <source>
        <dbReference type="EMBL" id="VED51798.1"/>
    </source>
</evidence>
<dbReference type="Pfam" id="PF19581">
    <property type="entry name" value="Glyoxalase_7"/>
    <property type="match status" value="1"/>
</dbReference>
<proteinExistence type="predicted"/>